<dbReference type="Pfam" id="PF06739">
    <property type="entry name" value="SBBP"/>
    <property type="match status" value="2"/>
</dbReference>
<dbReference type="PANTHER" id="PTHR35580:SF1">
    <property type="entry name" value="PHYTASE-LIKE DOMAIN-CONTAINING PROTEIN"/>
    <property type="match status" value="1"/>
</dbReference>
<dbReference type="Gene3D" id="2.130.10.10">
    <property type="entry name" value="YVTN repeat-like/Quinoprotein amine dehydrogenase"/>
    <property type="match status" value="2"/>
</dbReference>
<name>A0A6B3NEJ8_9CYAN</name>
<accession>A0A6B3NEJ8</accession>
<dbReference type="InterPro" id="IPR052918">
    <property type="entry name" value="Motility_Chemotaxis_Reg"/>
</dbReference>
<reference evidence="1" key="1">
    <citation type="submission" date="2019-11" db="EMBL/GenBank/DDBJ databases">
        <title>Genomic insights into an expanded diversity of filamentous marine cyanobacteria reveals the extraordinary biosynthetic potential of Moorea and Okeania.</title>
        <authorList>
            <person name="Ferreira Leao T."/>
            <person name="Wang M."/>
            <person name="Moss N."/>
            <person name="Da Silva R."/>
            <person name="Sanders J."/>
            <person name="Nurk S."/>
            <person name="Gurevich A."/>
            <person name="Humphrey G."/>
            <person name="Reher R."/>
            <person name="Zhu Q."/>
            <person name="Belda-Ferre P."/>
            <person name="Glukhov E."/>
            <person name="Rex R."/>
            <person name="Dorrestein P.C."/>
            <person name="Knight R."/>
            <person name="Pevzner P."/>
            <person name="Gerwick W.H."/>
            <person name="Gerwick L."/>
        </authorList>
    </citation>
    <scope>NUCLEOTIDE SEQUENCE</scope>
    <source>
        <strain evidence="1">SIO1C4</strain>
    </source>
</reference>
<dbReference type="SUPFAM" id="SSF50969">
    <property type="entry name" value="YVTN repeat-like/Quinoprotein amine dehydrogenase"/>
    <property type="match status" value="1"/>
</dbReference>
<sequence length="451" mass="48843">MQAEIDWLQQLGTSENDGGNAVVVDSDNYYIYATGYNTSSGSLICWVAKFYAKSGEQIWSKQLSDVIDASTSLGDDLAVDDDNVYVLIRDYQNKKTLVTKLDLDAGEVVWTYNFEYASGAVVSSSSIVTDGSGYLYVTGSVIGSMLSSDGDTLTSTGTRDTWIAKLSTDQELDWIQQFGSSESESYCMDLAVDGSGNVYAVGYTTGAISGTNASNNQASEDVWIAKYNSEGNRQWIEQFGSASDQNEQALGVAVDDSGGVYATGTTKGDLKEGVVEATYQNFQSWVAKFQASTGEQLWLNQFGGQDAFNLSMGSISVDNDGGVYLGGSTEGQLEGLEPVTTRDALIAKYNAYTGEQLWLKQVSSSDDNQDFLYNMTIGSDGSLYVAGLTKGDMSETETNQGSDDIWIAQLREVPQDYDELAQVLKRYIDYKVSQSTETVLETSETTSTTST</sequence>
<dbReference type="SUPFAM" id="SSF63829">
    <property type="entry name" value="Calcium-dependent phosphotriesterase"/>
    <property type="match status" value="1"/>
</dbReference>
<dbReference type="InterPro" id="IPR010620">
    <property type="entry name" value="SBBP_repeat"/>
</dbReference>
<dbReference type="AlphaFoldDB" id="A0A6B3NEJ8"/>
<feature type="non-terminal residue" evidence="1">
    <location>
        <position position="451"/>
    </location>
</feature>
<dbReference type="InterPro" id="IPR011044">
    <property type="entry name" value="Quino_amine_DH_bsu"/>
</dbReference>
<protein>
    <submittedName>
        <fullName evidence="1">PQQ-binding-like beta-propeller repeat protein</fullName>
    </submittedName>
</protein>
<gene>
    <name evidence="1" type="ORF">F6J89_30845</name>
</gene>
<dbReference type="InterPro" id="IPR015943">
    <property type="entry name" value="WD40/YVTN_repeat-like_dom_sf"/>
</dbReference>
<dbReference type="PANTHER" id="PTHR35580">
    <property type="entry name" value="CELL SURFACE GLYCOPROTEIN (S-LAYER PROTEIN)-LIKE PROTEIN"/>
    <property type="match status" value="1"/>
</dbReference>
<dbReference type="EMBL" id="JAAHFQ010000974">
    <property type="protein sequence ID" value="NER31886.1"/>
    <property type="molecule type" value="Genomic_DNA"/>
</dbReference>
<organism evidence="1">
    <name type="scientific">Symploca sp. SIO1C4</name>
    <dbReference type="NCBI Taxonomy" id="2607765"/>
    <lineage>
        <taxon>Bacteria</taxon>
        <taxon>Bacillati</taxon>
        <taxon>Cyanobacteriota</taxon>
        <taxon>Cyanophyceae</taxon>
        <taxon>Coleofasciculales</taxon>
        <taxon>Coleofasciculaceae</taxon>
        <taxon>Symploca</taxon>
    </lineage>
</organism>
<proteinExistence type="predicted"/>
<evidence type="ECO:0000313" key="1">
    <source>
        <dbReference type="EMBL" id="NER31886.1"/>
    </source>
</evidence>
<comment type="caution">
    <text evidence="1">The sequence shown here is derived from an EMBL/GenBank/DDBJ whole genome shotgun (WGS) entry which is preliminary data.</text>
</comment>